<protein>
    <recommendedName>
        <fullName evidence="3">ferredoxin--NADP(+) reductase</fullName>
        <ecNumber evidence="3">1.18.1.2</ecNumber>
    </recommendedName>
</protein>
<dbReference type="InterPro" id="IPR008333">
    <property type="entry name" value="Cbr1-like_FAD-bd_dom"/>
</dbReference>
<dbReference type="InterPro" id="IPR001433">
    <property type="entry name" value="OxRdtase_FAD/NAD-bd"/>
</dbReference>
<dbReference type="CDD" id="cd06195">
    <property type="entry name" value="FNR1"/>
    <property type="match status" value="1"/>
</dbReference>
<dbReference type="InterPro" id="IPR051930">
    <property type="entry name" value="FNR_type-1"/>
</dbReference>
<keyword evidence="4" id="KW-0285">Flavoprotein</keyword>
<evidence type="ECO:0000256" key="9">
    <source>
        <dbReference type="ARBA" id="ARBA00034078"/>
    </source>
</evidence>
<organism evidence="12 13">
    <name type="scientific">Pseudoalteromonas xiamenensis</name>
    <dbReference type="NCBI Taxonomy" id="882626"/>
    <lineage>
        <taxon>Bacteria</taxon>
        <taxon>Pseudomonadati</taxon>
        <taxon>Pseudomonadota</taxon>
        <taxon>Gammaproteobacteria</taxon>
        <taxon>Alteromonadales</taxon>
        <taxon>Pseudoalteromonadaceae</taxon>
        <taxon>Pseudoalteromonas</taxon>
    </lineage>
</organism>
<dbReference type="EC" id="1.18.1.2" evidence="3"/>
<comment type="similarity">
    <text evidence="2">Belongs to the ferredoxin--NADP reductase type 1 family.</text>
</comment>
<dbReference type="InterPro" id="IPR033892">
    <property type="entry name" value="FNR_bac"/>
</dbReference>
<keyword evidence="8" id="KW-0560">Oxidoreductase</keyword>
<evidence type="ECO:0000256" key="7">
    <source>
        <dbReference type="ARBA" id="ARBA00022857"/>
    </source>
</evidence>
<keyword evidence="12" id="KW-0614">Plasmid</keyword>
<dbReference type="Pfam" id="PF00175">
    <property type="entry name" value="NAD_binding_1"/>
    <property type="match status" value="1"/>
</dbReference>
<evidence type="ECO:0000256" key="1">
    <source>
        <dbReference type="ARBA" id="ARBA00001974"/>
    </source>
</evidence>
<dbReference type="SUPFAM" id="SSF52343">
    <property type="entry name" value="Ferredoxin reductase-like, C-terminal NADP-linked domain"/>
    <property type="match status" value="1"/>
</dbReference>
<gene>
    <name evidence="12" type="ORF">J5O05_18210</name>
</gene>
<dbReference type="Pfam" id="PF00970">
    <property type="entry name" value="FAD_binding_6"/>
    <property type="match status" value="1"/>
</dbReference>
<dbReference type="InterPro" id="IPR039261">
    <property type="entry name" value="FNR_nucleotide-bd"/>
</dbReference>
<dbReference type="GO" id="GO:0000166">
    <property type="term" value="F:nucleotide binding"/>
    <property type="evidence" value="ECO:0007669"/>
    <property type="project" value="UniProtKB-KW"/>
</dbReference>
<evidence type="ECO:0000256" key="8">
    <source>
        <dbReference type="ARBA" id="ARBA00023002"/>
    </source>
</evidence>
<comment type="cofactor">
    <cofactor evidence="1">
        <name>FAD</name>
        <dbReference type="ChEBI" id="CHEBI:57692"/>
    </cofactor>
</comment>
<dbReference type="RefSeq" id="WP_208845046.1">
    <property type="nucleotide sequence ID" value="NZ_CP072135.1"/>
</dbReference>
<keyword evidence="7" id="KW-0521">NADP</keyword>
<comment type="cofactor">
    <cofactor evidence="9">
        <name>[2Fe-2S] cluster</name>
        <dbReference type="ChEBI" id="CHEBI:190135"/>
    </cofactor>
</comment>
<dbReference type="PROSITE" id="PS51384">
    <property type="entry name" value="FAD_FR"/>
    <property type="match status" value="1"/>
</dbReference>
<dbReference type="PANTHER" id="PTHR47878">
    <property type="entry name" value="OXIDOREDUCTASE FAD/NAD(P)-BINDING DOMAIN PROTEIN"/>
    <property type="match status" value="1"/>
</dbReference>
<dbReference type="Gene3D" id="2.40.30.10">
    <property type="entry name" value="Translation factors"/>
    <property type="match status" value="1"/>
</dbReference>
<dbReference type="KEGG" id="pxi:J5O05_18210"/>
<keyword evidence="6" id="KW-0274">FAD</keyword>
<evidence type="ECO:0000256" key="10">
    <source>
        <dbReference type="ARBA" id="ARBA00047776"/>
    </source>
</evidence>
<evidence type="ECO:0000313" key="13">
    <source>
        <dbReference type="Proteomes" id="UP000664904"/>
    </source>
</evidence>
<keyword evidence="13" id="KW-1185">Reference proteome</keyword>
<evidence type="ECO:0000256" key="5">
    <source>
        <dbReference type="ARBA" id="ARBA00022741"/>
    </source>
</evidence>
<evidence type="ECO:0000256" key="4">
    <source>
        <dbReference type="ARBA" id="ARBA00022630"/>
    </source>
</evidence>
<geneLocation type="plasmid" evidence="12 13">
    <name>unnamed5</name>
</geneLocation>
<dbReference type="PANTHER" id="PTHR47878:SF1">
    <property type="entry name" value="FLAVODOXIN_FERREDOXIN--NADP REDUCTASE"/>
    <property type="match status" value="1"/>
</dbReference>
<evidence type="ECO:0000256" key="2">
    <source>
        <dbReference type="ARBA" id="ARBA00008312"/>
    </source>
</evidence>
<dbReference type="EMBL" id="CP072135">
    <property type="protein sequence ID" value="QTH73434.1"/>
    <property type="molecule type" value="Genomic_DNA"/>
</dbReference>
<dbReference type="Gene3D" id="3.40.50.80">
    <property type="entry name" value="Nucleotide-binding domain of ferredoxin-NADP reductase (FNR) module"/>
    <property type="match status" value="1"/>
</dbReference>
<name>A0A975HMT9_9GAMM</name>
<keyword evidence="5" id="KW-0547">Nucleotide-binding</keyword>
<comment type="catalytic activity">
    <reaction evidence="10">
        <text>2 reduced [2Fe-2S]-[ferredoxin] + NADP(+) + H(+) = 2 oxidized [2Fe-2S]-[ferredoxin] + NADPH</text>
        <dbReference type="Rhea" id="RHEA:20125"/>
        <dbReference type="Rhea" id="RHEA-COMP:10000"/>
        <dbReference type="Rhea" id="RHEA-COMP:10001"/>
        <dbReference type="ChEBI" id="CHEBI:15378"/>
        <dbReference type="ChEBI" id="CHEBI:33737"/>
        <dbReference type="ChEBI" id="CHEBI:33738"/>
        <dbReference type="ChEBI" id="CHEBI:57783"/>
        <dbReference type="ChEBI" id="CHEBI:58349"/>
        <dbReference type="EC" id="1.18.1.2"/>
    </reaction>
</comment>
<evidence type="ECO:0000256" key="3">
    <source>
        <dbReference type="ARBA" id="ARBA00013223"/>
    </source>
</evidence>
<proteinExistence type="inferred from homology"/>
<feature type="domain" description="FAD-binding FR-type" evidence="11">
    <location>
        <begin position="2"/>
        <end position="101"/>
    </location>
</feature>
<dbReference type="AlphaFoldDB" id="A0A975HMT9"/>
<evidence type="ECO:0000256" key="6">
    <source>
        <dbReference type="ARBA" id="ARBA00022827"/>
    </source>
</evidence>
<evidence type="ECO:0000259" key="11">
    <source>
        <dbReference type="PROSITE" id="PS51384"/>
    </source>
</evidence>
<evidence type="ECO:0000313" key="12">
    <source>
        <dbReference type="EMBL" id="QTH73434.1"/>
    </source>
</evidence>
<dbReference type="InterPro" id="IPR017938">
    <property type="entry name" value="Riboflavin_synthase-like_b-brl"/>
</dbReference>
<dbReference type="SUPFAM" id="SSF63380">
    <property type="entry name" value="Riboflavin synthase domain-like"/>
    <property type="match status" value="1"/>
</dbReference>
<sequence>MANWEKGKVVDVVWWTDKLFSIKVDAKIQPFTAGQFTKLALEVDGKRIARAYSFVNPPHAAYHEFYLIEVEDGELTPPLATLKVGDDIWVDSQPSGYFTLDEVPKSEQLWMLSTGTAIGPFLSILADERVWDKFNYVVLVHGVRHNIDLTYQSLIADIKAVQTGFQYVPVVSRENSTIGLSGRITKLLDEGELESFTGLALNPSISQVMICGNPQMVKDTTALLNSRGLQRNRRASPGHITVEQYW</sequence>
<dbReference type="InterPro" id="IPR017927">
    <property type="entry name" value="FAD-bd_FR_type"/>
</dbReference>
<dbReference type="GO" id="GO:0034599">
    <property type="term" value="P:cellular response to oxidative stress"/>
    <property type="evidence" value="ECO:0007669"/>
    <property type="project" value="TreeGrafter"/>
</dbReference>
<reference evidence="12" key="1">
    <citation type="submission" date="2021-03" db="EMBL/GenBank/DDBJ databases">
        <title>Complete Genome of Pseudoalteromonas xiamenensis STKMTI.2, a new potential marine bacterium producing anti-Vibrio compounds.</title>
        <authorList>
            <person name="Handayani D.P."/>
            <person name="Isnansetyo A."/>
            <person name="Istiqomah I."/>
            <person name="Jumina J."/>
        </authorList>
    </citation>
    <scope>NUCLEOTIDE SEQUENCE</scope>
    <source>
        <strain evidence="12">STKMTI.2</strain>
        <plasmid evidence="12">unnamed5</plasmid>
    </source>
</reference>
<dbReference type="GO" id="GO:0004324">
    <property type="term" value="F:ferredoxin-NADP+ reductase activity"/>
    <property type="evidence" value="ECO:0007669"/>
    <property type="project" value="UniProtKB-EC"/>
</dbReference>
<dbReference type="GO" id="GO:0042167">
    <property type="term" value="P:heme catabolic process"/>
    <property type="evidence" value="ECO:0007669"/>
    <property type="project" value="TreeGrafter"/>
</dbReference>
<accession>A0A975HMT9</accession>
<dbReference type="Proteomes" id="UP000664904">
    <property type="component" value="Plasmid unnamed5"/>
</dbReference>